<dbReference type="Pfam" id="PF14279">
    <property type="entry name" value="HNH_5"/>
    <property type="match status" value="1"/>
</dbReference>
<dbReference type="InterPro" id="IPR029471">
    <property type="entry name" value="HNH_5"/>
</dbReference>
<organism evidence="2">
    <name type="scientific">hydrothermal vent metagenome</name>
    <dbReference type="NCBI Taxonomy" id="652676"/>
    <lineage>
        <taxon>unclassified sequences</taxon>
        <taxon>metagenomes</taxon>
        <taxon>ecological metagenomes</taxon>
    </lineage>
</organism>
<dbReference type="PANTHER" id="PTHR33877">
    <property type="entry name" value="SLL1193 PROTEIN"/>
    <property type="match status" value="1"/>
</dbReference>
<protein>
    <recommendedName>
        <fullName evidence="1">HNH endonuclease 5 domain-containing protein</fullName>
    </recommendedName>
</protein>
<dbReference type="Gene3D" id="1.10.30.50">
    <property type="match status" value="1"/>
</dbReference>
<dbReference type="EMBL" id="UOFL01000072">
    <property type="protein sequence ID" value="VAW74933.1"/>
    <property type="molecule type" value="Genomic_DNA"/>
</dbReference>
<proteinExistence type="predicted"/>
<sequence length="158" mass="18141">MKMTMHKIYSRKRADGVSQILETLAEMPVLEGRFISGSEAPFSNSELFIRDNFICLYCGDRQAPSRLIKDYVQPLALWGRKHWTNVVTACLSCSKQKSGRTLTEAKMSLLAVPYAPNQAEWRILAKRKIVEDQMNFVRRTRSGRHQVVLISQRSNCYA</sequence>
<dbReference type="InterPro" id="IPR052892">
    <property type="entry name" value="NA-targeting_endonuclease"/>
</dbReference>
<name>A0A3B0YFK0_9ZZZZ</name>
<feature type="domain" description="HNH endonuclease 5" evidence="1">
    <location>
        <begin position="55"/>
        <end position="109"/>
    </location>
</feature>
<reference evidence="2" key="1">
    <citation type="submission" date="2018-06" db="EMBL/GenBank/DDBJ databases">
        <authorList>
            <person name="Zhirakovskaya E."/>
        </authorList>
    </citation>
    <scope>NUCLEOTIDE SEQUENCE</scope>
</reference>
<evidence type="ECO:0000259" key="1">
    <source>
        <dbReference type="Pfam" id="PF14279"/>
    </source>
</evidence>
<gene>
    <name evidence="2" type="ORF">MNBD_GAMMA12-2464</name>
</gene>
<dbReference type="PANTHER" id="PTHR33877:SF2">
    <property type="entry name" value="OS07G0170200 PROTEIN"/>
    <property type="match status" value="1"/>
</dbReference>
<dbReference type="AlphaFoldDB" id="A0A3B0YFK0"/>
<accession>A0A3B0YFK0</accession>
<evidence type="ECO:0000313" key="2">
    <source>
        <dbReference type="EMBL" id="VAW74933.1"/>
    </source>
</evidence>